<dbReference type="EMBL" id="FWFR01000001">
    <property type="protein sequence ID" value="SLN32891.1"/>
    <property type="molecule type" value="Genomic_DNA"/>
</dbReference>
<feature type="transmembrane region" description="Helical" evidence="9">
    <location>
        <begin position="76"/>
        <end position="93"/>
    </location>
</feature>
<proteinExistence type="inferred from homology"/>
<evidence type="ECO:0000256" key="4">
    <source>
        <dbReference type="ARBA" id="ARBA00022692"/>
    </source>
</evidence>
<feature type="active site" evidence="9">
    <location>
        <position position="127"/>
    </location>
</feature>
<reference evidence="12 13" key="1">
    <citation type="submission" date="2017-03" db="EMBL/GenBank/DDBJ databases">
        <authorList>
            <person name="Afonso C.L."/>
            <person name="Miller P.J."/>
            <person name="Scott M.A."/>
            <person name="Spackman E."/>
            <person name="Goraichik I."/>
            <person name="Dimitrov K.M."/>
            <person name="Suarez D.L."/>
            <person name="Swayne D.E."/>
        </authorList>
    </citation>
    <scope>NUCLEOTIDE SEQUENCE [LARGE SCALE GENOMIC DNA]</scope>
    <source>
        <strain evidence="12 13">CECT 7691</strain>
    </source>
</reference>
<dbReference type="InterPro" id="IPR001872">
    <property type="entry name" value="Peptidase_A8"/>
</dbReference>
<comment type="similarity">
    <text evidence="1 9 11">Belongs to the peptidase A8 family.</text>
</comment>
<keyword evidence="6 9" id="KW-0378">Hydrolase</keyword>
<protein>
    <recommendedName>
        <fullName evidence="9">Lipoprotein signal peptidase</fullName>
        <ecNumber evidence="9">3.4.23.36</ecNumber>
    </recommendedName>
    <alternativeName>
        <fullName evidence="9">Prolipoprotein signal peptidase</fullName>
    </alternativeName>
    <alternativeName>
        <fullName evidence="9">Signal peptidase II</fullName>
        <shortName evidence="9">SPase II</shortName>
    </alternativeName>
</protein>
<keyword evidence="13" id="KW-1185">Reference proteome</keyword>
<dbReference type="AlphaFoldDB" id="A0A1Y5S977"/>
<evidence type="ECO:0000256" key="5">
    <source>
        <dbReference type="ARBA" id="ARBA00022750"/>
    </source>
</evidence>
<dbReference type="InParanoid" id="A0A1Y5S977"/>
<keyword evidence="3 9" id="KW-0645">Protease</keyword>
<dbReference type="PANTHER" id="PTHR33695:SF1">
    <property type="entry name" value="LIPOPROTEIN SIGNAL PEPTIDASE"/>
    <property type="match status" value="1"/>
</dbReference>
<evidence type="ECO:0000256" key="9">
    <source>
        <dbReference type="HAMAP-Rule" id="MF_00161"/>
    </source>
</evidence>
<dbReference type="EC" id="3.4.23.36" evidence="9"/>
<feature type="transmembrane region" description="Helical" evidence="9">
    <location>
        <begin position="105"/>
        <end position="124"/>
    </location>
</feature>
<evidence type="ECO:0000313" key="13">
    <source>
        <dbReference type="Proteomes" id="UP000193200"/>
    </source>
</evidence>
<comment type="function">
    <text evidence="9 10">This protein specifically catalyzes the removal of signal peptides from prolipoproteins.</text>
</comment>
<dbReference type="PRINTS" id="PR00781">
    <property type="entry name" value="LIPOSIGPTASE"/>
</dbReference>
<dbReference type="Proteomes" id="UP000193200">
    <property type="component" value="Unassembled WGS sequence"/>
</dbReference>
<dbReference type="GO" id="GO:0005886">
    <property type="term" value="C:plasma membrane"/>
    <property type="evidence" value="ECO:0007669"/>
    <property type="project" value="UniProtKB-SubCell"/>
</dbReference>
<organism evidence="12 13">
    <name type="scientific">Oceanibacterium hippocampi</name>
    <dbReference type="NCBI Taxonomy" id="745714"/>
    <lineage>
        <taxon>Bacteria</taxon>
        <taxon>Pseudomonadati</taxon>
        <taxon>Pseudomonadota</taxon>
        <taxon>Alphaproteobacteria</taxon>
        <taxon>Sneathiellales</taxon>
        <taxon>Sneathiellaceae</taxon>
        <taxon>Oceanibacterium</taxon>
    </lineage>
</organism>
<dbReference type="FunCoup" id="A0A1Y5S977">
    <property type="interactions" value="360"/>
</dbReference>
<comment type="subcellular location">
    <subcellularLocation>
        <location evidence="9">Cell membrane</location>
        <topology evidence="9">Multi-pass membrane protein</topology>
    </subcellularLocation>
</comment>
<keyword evidence="2 9" id="KW-1003">Cell membrane</keyword>
<keyword evidence="8 9" id="KW-0472">Membrane</keyword>
<evidence type="ECO:0000256" key="3">
    <source>
        <dbReference type="ARBA" id="ARBA00022670"/>
    </source>
</evidence>
<sequence length="169" mass="18102">MLRNGLRTGLPIALVTLIADQVTKFEMLAMLSGPAGPRVMVGGQTIRVLDNFNLVLVWNSGVSFGLFGGGPETTRWILIALALALCLGLGVWLRRAASLAETVGLGLVIGGALGNVIDRVYWGAVVDFLDFHAFGYHWPAFNLADTVIFIGVFCLIADGLFNRPASSKR</sequence>
<feature type="transmembrane region" description="Helical" evidence="9">
    <location>
        <begin position="52"/>
        <end position="70"/>
    </location>
</feature>
<dbReference type="NCBIfam" id="TIGR00077">
    <property type="entry name" value="lspA"/>
    <property type="match status" value="1"/>
</dbReference>
<accession>A0A1Y5S977</accession>
<dbReference type="HAMAP" id="MF_00161">
    <property type="entry name" value="LspA"/>
    <property type="match status" value="1"/>
</dbReference>
<dbReference type="GO" id="GO:0004190">
    <property type="term" value="F:aspartic-type endopeptidase activity"/>
    <property type="evidence" value="ECO:0007669"/>
    <property type="project" value="UniProtKB-UniRule"/>
</dbReference>
<keyword evidence="5 9" id="KW-0064">Aspartyl protease</keyword>
<evidence type="ECO:0000256" key="2">
    <source>
        <dbReference type="ARBA" id="ARBA00022475"/>
    </source>
</evidence>
<keyword evidence="4 9" id="KW-0812">Transmembrane</keyword>
<feature type="transmembrane region" description="Helical" evidence="9">
    <location>
        <begin position="136"/>
        <end position="161"/>
    </location>
</feature>
<dbReference type="OrthoDB" id="9810259at2"/>
<dbReference type="PROSITE" id="PS00855">
    <property type="entry name" value="SPASE_II"/>
    <property type="match status" value="1"/>
</dbReference>
<dbReference type="Pfam" id="PF01252">
    <property type="entry name" value="Peptidase_A8"/>
    <property type="match status" value="1"/>
</dbReference>
<dbReference type="RefSeq" id="WP_085882477.1">
    <property type="nucleotide sequence ID" value="NZ_FWFR01000001.1"/>
</dbReference>
<dbReference type="PANTHER" id="PTHR33695">
    <property type="entry name" value="LIPOPROTEIN SIGNAL PEPTIDASE"/>
    <property type="match status" value="1"/>
</dbReference>
<evidence type="ECO:0000256" key="11">
    <source>
        <dbReference type="RuleBase" id="RU004181"/>
    </source>
</evidence>
<keyword evidence="12" id="KW-0449">Lipoprotein</keyword>
<keyword evidence="7 9" id="KW-1133">Transmembrane helix</keyword>
<dbReference type="UniPathway" id="UPA00665"/>
<comment type="catalytic activity">
    <reaction evidence="9 10">
        <text>Release of signal peptides from bacterial membrane prolipoproteins. Hydrolyzes -Xaa-Yaa-Zaa-|-(S,diacylglyceryl)Cys-, in which Xaa is hydrophobic (preferably Leu), and Yaa (Ala or Ser) and Zaa (Gly or Ala) have small, neutral side chains.</text>
        <dbReference type="EC" id="3.4.23.36"/>
    </reaction>
</comment>
<dbReference type="GO" id="GO:0006508">
    <property type="term" value="P:proteolysis"/>
    <property type="evidence" value="ECO:0007669"/>
    <property type="project" value="UniProtKB-KW"/>
</dbReference>
<comment type="pathway">
    <text evidence="9">Protein modification; lipoprotein biosynthesis (signal peptide cleavage).</text>
</comment>
<evidence type="ECO:0000256" key="8">
    <source>
        <dbReference type="ARBA" id="ARBA00023136"/>
    </source>
</evidence>
<evidence type="ECO:0000256" key="10">
    <source>
        <dbReference type="RuleBase" id="RU000594"/>
    </source>
</evidence>
<evidence type="ECO:0000313" key="12">
    <source>
        <dbReference type="EMBL" id="SLN32891.1"/>
    </source>
</evidence>
<evidence type="ECO:0000256" key="7">
    <source>
        <dbReference type="ARBA" id="ARBA00022989"/>
    </source>
</evidence>
<evidence type="ECO:0000256" key="6">
    <source>
        <dbReference type="ARBA" id="ARBA00022801"/>
    </source>
</evidence>
<name>A0A1Y5S977_9PROT</name>
<evidence type="ECO:0000256" key="1">
    <source>
        <dbReference type="ARBA" id="ARBA00006139"/>
    </source>
</evidence>
<gene>
    <name evidence="12" type="primary">lspA_2</name>
    <name evidence="9" type="synonym">lspA</name>
    <name evidence="12" type="ORF">OCH7691_01240</name>
</gene>
<feature type="active site" evidence="9">
    <location>
        <position position="145"/>
    </location>
</feature>